<dbReference type="InterPro" id="IPR019999">
    <property type="entry name" value="Anth_synth_I-like"/>
</dbReference>
<dbReference type="SUPFAM" id="SSF56322">
    <property type="entry name" value="ADC synthase"/>
    <property type="match status" value="1"/>
</dbReference>
<dbReference type="Pfam" id="PF00425">
    <property type="entry name" value="Chorismate_bind"/>
    <property type="match status" value="1"/>
</dbReference>
<evidence type="ECO:0000313" key="6">
    <source>
        <dbReference type="Proteomes" id="UP001253595"/>
    </source>
</evidence>
<dbReference type="InterPro" id="IPR015890">
    <property type="entry name" value="Chorismate_C"/>
</dbReference>
<dbReference type="NCBIfam" id="TIGR00553">
    <property type="entry name" value="pabB"/>
    <property type="match status" value="1"/>
</dbReference>
<dbReference type="PANTHER" id="PTHR11236:SF50">
    <property type="entry name" value="AMINODEOXYCHORISMATE SYNTHASE COMPONENT 1"/>
    <property type="match status" value="1"/>
</dbReference>
<sequence>MHEFAYQEPRIIPLVYQPDSAHWFAVVRHLPNAIWLDSGHPGSSYGRFDIIAAAPQCSLQTRGATTLIQYASGRAEESAQDPFYLLKQLLPIYLPTQNHPLPFIGGALGYFGYDLGRRLEVIPSIALDDVALPDMSVGIYPWAILQDHSQQQSWLVINEGLSQTLEGAYNFLEIEQLCVAQAEKPVFHDLKQVFKSGDKSFEISDFKSNLNVHDYRDALAKIQEYIRAGDCYQVNFAQRFSAEFSGDPLIAYLVLRDALPSPFSGFMQLETGAVLSLSPERFIQVRGSEVETKPIKGTIKRGITPEEDAANAQWLQNSQKNRAENVMIVDLLRNDLSKHCANVRVPKLCELQTFANVHHLVSTVTGELKANASAIDVLRDAFPGGSITGAPKIRAMEIIEELEPTRRSLYCGSLGYISADGQMDTSITIRTLVCDGDKIHCWGGGGIIADSETDQEYRESIAKVKVLMDTLEREFGTGI</sequence>
<organism evidence="5 6">
    <name type="scientific">Cellvibrio fibrivorans</name>
    <dbReference type="NCBI Taxonomy" id="126350"/>
    <lineage>
        <taxon>Bacteria</taxon>
        <taxon>Pseudomonadati</taxon>
        <taxon>Pseudomonadota</taxon>
        <taxon>Gammaproteobacteria</taxon>
        <taxon>Cellvibrionales</taxon>
        <taxon>Cellvibrionaceae</taxon>
        <taxon>Cellvibrio</taxon>
    </lineage>
</organism>
<keyword evidence="2 5" id="KW-0808">Transferase</keyword>
<evidence type="ECO:0000259" key="4">
    <source>
        <dbReference type="Pfam" id="PF04715"/>
    </source>
</evidence>
<dbReference type="RefSeq" id="WP_310071028.1">
    <property type="nucleotide sequence ID" value="NZ_JAVDVX010000002.1"/>
</dbReference>
<comment type="caution">
    <text evidence="5">The sequence shown here is derived from an EMBL/GenBank/DDBJ whole genome shotgun (WGS) entry which is preliminary data.</text>
</comment>
<dbReference type="EMBL" id="JAVDVX010000002">
    <property type="protein sequence ID" value="MDR7089630.1"/>
    <property type="molecule type" value="Genomic_DNA"/>
</dbReference>
<dbReference type="GO" id="GO:0046820">
    <property type="term" value="F:4-amino-4-deoxychorismate synthase activity"/>
    <property type="evidence" value="ECO:0007669"/>
    <property type="project" value="UniProtKB-EC"/>
</dbReference>
<feature type="domain" description="Chorismate-utilising enzyme C-terminal" evidence="3">
    <location>
        <begin position="213"/>
        <end position="463"/>
    </location>
</feature>
<evidence type="ECO:0000259" key="3">
    <source>
        <dbReference type="Pfam" id="PF00425"/>
    </source>
</evidence>
<evidence type="ECO:0000313" key="5">
    <source>
        <dbReference type="EMBL" id="MDR7089630.1"/>
    </source>
</evidence>
<dbReference type="Gene3D" id="3.60.120.10">
    <property type="entry name" value="Anthranilate synthase"/>
    <property type="match status" value="1"/>
</dbReference>
<dbReference type="Pfam" id="PF04715">
    <property type="entry name" value="Anth_synt_I_N"/>
    <property type="match status" value="1"/>
</dbReference>
<proteinExistence type="predicted"/>
<feature type="domain" description="Anthranilate synthase component I N-terminal" evidence="4">
    <location>
        <begin position="24"/>
        <end position="154"/>
    </location>
</feature>
<dbReference type="PANTHER" id="PTHR11236">
    <property type="entry name" value="AMINOBENZOATE/ANTHRANILATE SYNTHASE"/>
    <property type="match status" value="1"/>
</dbReference>
<name>A0ABU1UWV0_9GAMM</name>
<evidence type="ECO:0000256" key="1">
    <source>
        <dbReference type="ARBA" id="ARBA00013139"/>
    </source>
</evidence>
<dbReference type="EC" id="2.6.1.85" evidence="1"/>
<dbReference type="InterPro" id="IPR005802">
    <property type="entry name" value="ADC_synth_comp_1"/>
</dbReference>
<dbReference type="Proteomes" id="UP001253595">
    <property type="component" value="Unassembled WGS sequence"/>
</dbReference>
<protein>
    <recommendedName>
        <fullName evidence="1">aminodeoxychorismate synthase</fullName>
        <ecNumber evidence="1">2.6.1.85</ecNumber>
    </recommendedName>
</protein>
<dbReference type="PRINTS" id="PR00095">
    <property type="entry name" value="ANTSNTHASEI"/>
</dbReference>
<gene>
    <name evidence="5" type="ORF">J2X05_001636</name>
</gene>
<accession>A0ABU1UWV0</accession>
<keyword evidence="6" id="KW-1185">Reference proteome</keyword>
<evidence type="ECO:0000256" key="2">
    <source>
        <dbReference type="ARBA" id="ARBA00022679"/>
    </source>
</evidence>
<keyword evidence="5" id="KW-0032">Aminotransferase</keyword>
<dbReference type="InterPro" id="IPR006805">
    <property type="entry name" value="Anth_synth_I_N"/>
</dbReference>
<dbReference type="InterPro" id="IPR005801">
    <property type="entry name" value="ADC_synthase"/>
</dbReference>
<reference evidence="5 6" key="1">
    <citation type="submission" date="2023-07" db="EMBL/GenBank/DDBJ databases">
        <title>Sorghum-associated microbial communities from plants grown in Nebraska, USA.</title>
        <authorList>
            <person name="Schachtman D."/>
        </authorList>
    </citation>
    <scope>NUCLEOTIDE SEQUENCE [LARGE SCALE GENOMIC DNA]</scope>
    <source>
        <strain evidence="5 6">BE190</strain>
    </source>
</reference>